<dbReference type="PANTHER" id="PTHR46558:SF4">
    <property type="entry name" value="DNA-BIDING PHAGE PROTEIN"/>
    <property type="match status" value="1"/>
</dbReference>
<dbReference type="Proteomes" id="UP000260773">
    <property type="component" value="Unassembled WGS sequence"/>
</dbReference>
<sequence length="307" mass="33926">MDTVKIGKYIAGKRKALGMTQAQVAEKLGMSNKSVSKWERGICLPDVSVYMALCEILGISLNEFIAGEDIEPAEVVQKSEKNLIQVTEDGEHRKRKLKKIIVLLAVFGSVMAGILIYLLTFKNQPRVNYIEPLAQDSTEMNIAGMLSDADGAFLYDYAVDKEIKGISFELAVYKKGVLESESSLGTISWSELEQISLRNGMIAVISDFQNFKVKLIAAGEGTKFSTEFNILEDVQGRNYYGRSAKSIDEGKTTIQPGKEIGILALYYAKNALSVTPFSDIGNGNMDSCNDEVYYLTVKFEKDDDALN</sequence>
<dbReference type="InterPro" id="IPR010982">
    <property type="entry name" value="Lambda_DNA-bd_dom_sf"/>
</dbReference>
<dbReference type="CDD" id="cd00093">
    <property type="entry name" value="HTH_XRE"/>
    <property type="match status" value="1"/>
</dbReference>
<dbReference type="AlphaFoldDB" id="A0A3E2TM49"/>
<keyword evidence="1" id="KW-0238">DNA-binding</keyword>
<dbReference type="Gene3D" id="1.10.260.40">
    <property type="entry name" value="lambda repressor-like DNA-binding domains"/>
    <property type="match status" value="1"/>
</dbReference>
<dbReference type="SMART" id="SM00530">
    <property type="entry name" value="HTH_XRE"/>
    <property type="match status" value="1"/>
</dbReference>
<comment type="caution">
    <text evidence="4">The sequence shown here is derived from an EMBL/GenBank/DDBJ whole genome shotgun (WGS) entry which is preliminary data.</text>
</comment>
<name>A0A3E2TM49_9FIRM</name>
<dbReference type="EMBL" id="QVEP01000026">
    <property type="protein sequence ID" value="RGB78981.1"/>
    <property type="molecule type" value="Genomic_DNA"/>
</dbReference>
<dbReference type="RefSeq" id="WP_117528605.1">
    <property type="nucleotide sequence ID" value="NZ_JAQDKA010000008.1"/>
</dbReference>
<organism evidence="4 5">
    <name type="scientific">Coprococcus catus</name>
    <dbReference type="NCBI Taxonomy" id="116085"/>
    <lineage>
        <taxon>Bacteria</taxon>
        <taxon>Bacillati</taxon>
        <taxon>Bacillota</taxon>
        <taxon>Clostridia</taxon>
        <taxon>Lachnospirales</taxon>
        <taxon>Lachnospiraceae</taxon>
        <taxon>Coprococcus</taxon>
    </lineage>
</organism>
<proteinExistence type="predicted"/>
<dbReference type="PANTHER" id="PTHR46558">
    <property type="entry name" value="TRACRIPTIONAL REGULATORY PROTEIN-RELATED-RELATED"/>
    <property type="match status" value="1"/>
</dbReference>
<dbReference type="GO" id="GO:0003677">
    <property type="term" value="F:DNA binding"/>
    <property type="evidence" value="ECO:0007669"/>
    <property type="project" value="UniProtKB-KW"/>
</dbReference>
<keyword evidence="2" id="KW-0472">Membrane</keyword>
<evidence type="ECO:0000313" key="4">
    <source>
        <dbReference type="EMBL" id="RGB78981.1"/>
    </source>
</evidence>
<evidence type="ECO:0000313" key="5">
    <source>
        <dbReference type="Proteomes" id="UP000260773"/>
    </source>
</evidence>
<gene>
    <name evidence="4" type="ORF">DW070_10670</name>
</gene>
<evidence type="ECO:0000256" key="2">
    <source>
        <dbReference type="SAM" id="Phobius"/>
    </source>
</evidence>
<evidence type="ECO:0000256" key="1">
    <source>
        <dbReference type="ARBA" id="ARBA00023125"/>
    </source>
</evidence>
<dbReference type="Pfam" id="PF01381">
    <property type="entry name" value="HTH_3"/>
    <property type="match status" value="1"/>
</dbReference>
<dbReference type="InterPro" id="IPR001387">
    <property type="entry name" value="Cro/C1-type_HTH"/>
</dbReference>
<dbReference type="SUPFAM" id="SSF47413">
    <property type="entry name" value="lambda repressor-like DNA-binding domains"/>
    <property type="match status" value="1"/>
</dbReference>
<protein>
    <submittedName>
        <fullName evidence="4">XRE family transcriptional regulator</fullName>
    </submittedName>
</protein>
<evidence type="ECO:0000259" key="3">
    <source>
        <dbReference type="PROSITE" id="PS50943"/>
    </source>
</evidence>
<feature type="domain" description="HTH cro/C1-type" evidence="3">
    <location>
        <begin position="10"/>
        <end position="64"/>
    </location>
</feature>
<accession>A0A3E2TM49</accession>
<feature type="transmembrane region" description="Helical" evidence="2">
    <location>
        <begin position="100"/>
        <end position="119"/>
    </location>
</feature>
<dbReference type="PROSITE" id="PS50943">
    <property type="entry name" value="HTH_CROC1"/>
    <property type="match status" value="1"/>
</dbReference>
<keyword evidence="2" id="KW-1133">Transmembrane helix</keyword>
<reference evidence="4 5" key="1">
    <citation type="submission" date="2018-08" db="EMBL/GenBank/DDBJ databases">
        <title>A genome reference for cultivated species of the human gut microbiota.</title>
        <authorList>
            <person name="Zou Y."/>
            <person name="Xue W."/>
            <person name="Luo G."/>
        </authorList>
    </citation>
    <scope>NUCLEOTIDE SEQUENCE [LARGE SCALE GENOMIC DNA]</scope>
    <source>
        <strain evidence="4 5">AF45-17</strain>
    </source>
</reference>
<keyword evidence="2" id="KW-0812">Transmembrane</keyword>